<evidence type="ECO:0000313" key="3">
    <source>
        <dbReference type="EMBL" id="MEE3850647.1"/>
    </source>
</evidence>
<reference evidence="3 4" key="1">
    <citation type="submission" date="2024-01" db="EMBL/GenBank/DDBJ databases">
        <title>Draft genome sequence of Gordonia sp. LSe1-13.</title>
        <authorList>
            <person name="Suphannarot A."/>
            <person name="Mingma R."/>
        </authorList>
    </citation>
    <scope>NUCLEOTIDE SEQUENCE [LARGE SCALE GENOMIC DNA]</scope>
    <source>
        <strain evidence="3 4">LSe1-13</strain>
    </source>
</reference>
<accession>A0ABU7MC18</accession>
<evidence type="ECO:0000313" key="4">
    <source>
        <dbReference type="Proteomes" id="UP001347146"/>
    </source>
</evidence>
<sequence>MSSAVAVSAHTAGTSTGSGGADQIVHAELELFEPTKAPGGAKPGGKLGSIPFQFNPREVTITKAARWESKPTKGAAKAGAAEFMGAQPCTLSLEMFLDATAKHDDSVAKGVDRLMSCCVPTSATTGTPKAIPPLVVFKWGGLTSFPGFITKVTAKFTLFAADGAPLRAVCTVEIEEMPGGKGGQNPTSRAASARRSHVLIAGESLATLAHREYGDPQRWRDIASFNGIDDPLRVPSGTLIRLPAVDDPTASGAGRGAPNR</sequence>
<evidence type="ECO:0000259" key="2">
    <source>
        <dbReference type="Pfam" id="PF19266"/>
    </source>
</evidence>
<evidence type="ECO:0000256" key="1">
    <source>
        <dbReference type="SAM" id="MobiDB-lite"/>
    </source>
</evidence>
<feature type="region of interest" description="Disordered" evidence="1">
    <location>
        <begin position="1"/>
        <end position="20"/>
    </location>
</feature>
<gene>
    <name evidence="3" type="ORF">VZC37_09895</name>
</gene>
<dbReference type="Pfam" id="PF19266">
    <property type="entry name" value="CIS_tube"/>
    <property type="match status" value="1"/>
</dbReference>
<dbReference type="InterPro" id="IPR045361">
    <property type="entry name" value="CIS_tube_prot_N"/>
</dbReference>
<proteinExistence type="predicted"/>
<name>A0ABU7MC18_9ACTN</name>
<protein>
    <submittedName>
        <fullName evidence="3">Peptidase M23</fullName>
    </submittedName>
</protein>
<organism evidence="3 4">
    <name type="scientific">Gordonia sesuvii</name>
    <dbReference type="NCBI Taxonomy" id="3116777"/>
    <lineage>
        <taxon>Bacteria</taxon>
        <taxon>Bacillati</taxon>
        <taxon>Actinomycetota</taxon>
        <taxon>Actinomycetes</taxon>
        <taxon>Mycobacteriales</taxon>
        <taxon>Gordoniaceae</taxon>
        <taxon>Gordonia</taxon>
    </lineage>
</organism>
<comment type="caution">
    <text evidence="3">The sequence shown here is derived from an EMBL/GenBank/DDBJ whole genome shotgun (WGS) entry which is preliminary data.</text>
</comment>
<dbReference type="Proteomes" id="UP001347146">
    <property type="component" value="Unassembled WGS sequence"/>
</dbReference>
<feature type="domain" description="Contractile injection system tube protein N-terminal" evidence="2">
    <location>
        <begin position="46"/>
        <end position="177"/>
    </location>
</feature>
<keyword evidence="4" id="KW-1185">Reference proteome</keyword>
<dbReference type="RefSeq" id="WP_330432283.1">
    <property type="nucleotide sequence ID" value="NZ_JAZDUF010000002.1"/>
</dbReference>
<dbReference type="EMBL" id="JAZDUF010000002">
    <property type="protein sequence ID" value="MEE3850647.1"/>
    <property type="molecule type" value="Genomic_DNA"/>
</dbReference>
<feature type="compositionally biased region" description="Low complexity" evidence="1">
    <location>
        <begin position="1"/>
        <end position="15"/>
    </location>
</feature>